<evidence type="ECO:0000313" key="2">
    <source>
        <dbReference type="EMBL" id="PPA69964.1"/>
    </source>
</evidence>
<dbReference type="SUPFAM" id="SSF53850">
    <property type="entry name" value="Periplasmic binding protein-like II"/>
    <property type="match status" value="1"/>
</dbReference>
<reference evidence="2 3" key="1">
    <citation type="submission" date="2018-02" db="EMBL/GenBank/DDBJ databases">
        <title>Jeotgalibacillus proteolyticum sp. nov. a protease producing bacterium isolated from ocean sediments of Laizhou Bay.</title>
        <authorList>
            <person name="Li Y."/>
        </authorList>
    </citation>
    <scope>NUCLEOTIDE SEQUENCE [LARGE SCALE GENOMIC DNA]</scope>
    <source>
        <strain evidence="2 3">22-7</strain>
    </source>
</reference>
<dbReference type="Gene3D" id="3.40.190.10">
    <property type="entry name" value="Periplasmic binding protein-like II"/>
    <property type="match status" value="1"/>
</dbReference>
<name>A0A2S5GAM4_9BACL</name>
<sequence length="290" mass="32346">MTAVILASCSGIGIAEKEVTVGGKNFTEQYLLSEMTAFLLVEEGFKVNQMNNLGSSVVRSALENGQVDLMWEYTGTALMTYMGEEPIIDPGEAFEKVKEIDSEKEIHWMNMSNVNNTYALAMRAEQAEELGIESISDLAEYINENPGELSMASDAEFANRADGIPGLQETYGFEFGSTQINQMDIGLTQRALDNEQVEVSVAFETDATIKSYNLIVLEDDQEFFPPYRAAVSINQDILDEYPEIEDITAILAERLDSSIMRELNYRVDIDGESVSVVAYEWLRDNGLVEE</sequence>
<keyword evidence="3" id="KW-1185">Reference proteome</keyword>
<protein>
    <submittedName>
        <fullName evidence="2">Glycine/betaine ABC transporter substrate-binding protein</fullName>
    </submittedName>
</protein>
<accession>A0A2S5GAM4</accession>
<proteinExistence type="predicted"/>
<dbReference type="InterPro" id="IPR007210">
    <property type="entry name" value="ABC_Gly_betaine_transp_sub-bd"/>
</dbReference>
<organism evidence="2 3">
    <name type="scientific">Jeotgalibacillus proteolyticus</name>
    <dbReference type="NCBI Taxonomy" id="2082395"/>
    <lineage>
        <taxon>Bacteria</taxon>
        <taxon>Bacillati</taxon>
        <taxon>Bacillota</taxon>
        <taxon>Bacilli</taxon>
        <taxon>Bacillales</taxon>
        <taxon>Caryophanaceae</taxon>
        <taxon>Jeotgalibacillus</taxon>
    </lineage>
</organism>
<dbReference type="GO" id="GO:0022857">
    <property type="term" value="F:transmembrane transporter activity"/>
    <property type="evidence" value="ECO:0007669"/>
    <property type="project" value="InterPro"/>
</dbReference>
<dbReference type="OrthoDB" id="9801163at2"/>
<dbReference type="Gene3D" id="3.40.190.120">
    <property type="entry name" value="Osmoprotection protein (prox), domain 2"/>
    <property type="match status" value="1"/>
</dbReference>
<comment type="caution">
    <text evidence="2">The sequence shown here is derived from an EMBL/GenBank/DDBJ whole genome shotgun (WGS) entry which is preliminary data.</text>
</comment>
<feature type="domain" description="ABC-type glycine betaine transport system substrate-binding" evidence="1">
    <location>
        <begin position="17"/>
        <end position="283"/>
    </location>
</feature>
<gene>
    <name evidence="2" type="ORF">C4B60_15280</name>
</gene>
<evidence type="ECO:0000313" key="3">
    <source>
        <dbReference type="Proteomes" id="UP000239047"/>
    </source>
</evidence>
<dbReference type="AlphaFoldDB" id="A0A2S5GAM4"/>
<dbReference type="CDD" id="cd13611">
    <property type="entry name" value="PBP2_YehZ"/>
    <property type="match status" value="1"/>
</dbReference>
<evidence type="ECO:0000259" key="1">
    <source>
        <dbReference type="Pfam" id="PF04069"/>
    </source>
</evidence>
<dbReference type="EMBL" id="PREZ01000005">
    <property type="protein sequence ID" value="PPA69964.1"/>
    <property type="molecule type" value="Genomic_DNA"/>
</dbReference>
<dbReference type="Proteomes" id="UP000239047">
    <property type="component" value="Unassembled WGS sequence"/>
</dbReference>
<dbReference type="Pfam" id="PF04069">
    <property type="entry name" value="OpuAC"/>
    <property type="match status" value="1"/>
</dbReference>
<dbReference type="GO" id="GO:0043190">
    <property type="term" value="C:ATP-binding cassette (ABC) transporter complex"/>
    <property type="evidence" value="ECO:0007669"/>
    <property type="project" value="InterPro"/>
</dbReference>